<keyword evidence="1" id="KW-0812">Transmembrane</keyword>
<evidence type="ECO:0000256" key="1">
    <source>
        <dbReference type="SAM" id="Phobius"/>
    </source>
</evidence>
<organism evidence="2 3">
    <name type="scientific">Sphingobium chlorophenolicum</name>
    <dbReference type="NCBI Taxonomy" id="46429"/>
    <lineage>
        <taxon>Bacteria</taxon>
        <taxon>Pseudomonadati</taxon>
        <taxon>Pseudomonadota</taxon>
        <taxon>Alphaproteobacteria</taxon>
        <taxon>Sphingomonadales</taxon>
        <taxon>Sphingomonadaceae</taxon>
        <taxon>Sphingobium</taxon>
    </lineage>
</organism>
<dbReference type="AlphaFoldDB" id="A0A081RHA2"/>
<evidence type="ECO:0000313" key="2">
    <source>
        <dbReference type="EMBL" id="KEQ54575.1"/>
    </source>
</evidence>
<dbReference type="RefSeq" id="WP_037448464.1">
    <property type="nucleotide sequence ID" value="NZ_JFHR01000009.1"/>
</dbReference>
<evidence type="ECO:0008006" key="4">
    <source>
        <dbReference type="Google" id="ProtNLM"/>
    </source>
</evidence>
<reference evidence="2 3" key="1">
    <citation type="submission" date="2014-02" db="EMBL/GenBank/DDBJ databases">
        <title>Whole genome sequence of Sphingobium chlorophenolicum NBRC 16172.</title>
        <authorList>
            <person name="Gan H.M."/>
            <person name="Gan H.Y."/>
            <person name="Chew T.H."/>
            <person name="Savka M.A."/>
        </authorList>
    </citation>
    <scope>NUCLEOTIDE SEQUENCE [LARGE SCALE GENOMIC DNA]</scope>
    <source>
        <strain evidence="2 3">NBRC 16172</strain>
    </source>
</reference>
<keyword evidence="1" id="KW-1133">Transmembrane helix</keyword>
<protein>
    <recommendedName>
        <fullName evidence="4">Transmembrane protein</fullName>
    </recommendedName>
</protein>
<accession>A0A081RHA2</accession>
<gene>
    <name evidence="2" type="ORF">BV95_01110</name>
</gene>
<keyword evidence="1" id="KW-0472">Membrane</keyword>
<dbReference type="PATRIC" id="fig|46429.4.peg.1070"/>
<evidence type="ECO:0000313" key="3">
    <source>
        <dbReference type="Proteomes" id="UP000028411"/>
    </source>
</evidence>
<dbReference type="Proteomes" id="UP000028411">
    <property type="component" value="Unassembled WGS sequence"/>
</dbReference>
<feature type="transmembrane region" description="Helical" evidence="1">
    <location>
        <begin position="56"/>
        <end position="78"/>
    </location>
</feature>
<dbReference type="OrthoDB" id="7475310at2"/>
<sequence>MKHPDLSTKEGRKAHRHEMRMVAVRPRRWGLWLLTAGFLLLLTPSALNVHSLFGLWPPMLGALCIIVGVPLLVMSVVLKRRYLRQRVAGQAMVGRIKG</sequence>
<comment type="caution">
    <text evidence="2">The sequence shown here is derived from an EMBL/GenBank/DDBJ whole genome shotgun (WGS) entry which is preliminary data.</text>
</comment>
<dbReference type="EMBL" id="JFHR01000009">
    <property type="protein sequence ID" value="KEQ54575.1"/>
    <property type="molecule type" value="Genomic_DNA"/>
</dbReference>
<proteinExistence type="predicted"/>
<name>A0A081RHA2_SPHCR</name>
<dbReference type="eggNOG" id="ENOG5031B40">
    <property type="taxonomic scope" value="Bacteria"/>
</dbReference>